<feature type="domain" description="SRCR" evidence="4">
    <location>
        <begin position="1"/>
        <end position="97"/>
    </location>
</feature>
<dbReference type="Gene3D" id="3.10.250.10">
    <property type="entry name" value="SRCR-like domain"/>
    <property type="match status" value="3"/>
</dbReference>
<dbReference type="Proteomes" id="UP001186944">
    <property type="component" value="Unassembled WGS sequence"/>
</dbReference>
<evidence type="ECO:0000313" key="6">
    <source>
        <dbReference type="Proteomes" id="UP001186944"/>
    </source>
</evidence>
<feature type="domain" description="SRCR" evidence="4">
    <location>
        <begin position="105"/>
        <end position="206"/>
    </location>
</feature>
<sequence>VRLVDGPDKDQGRVEIQYKGTWGTICDDEWDYVDAQIVCKMMGKAFSTALPVSRARYGPGKGTILMDNVRCVGDETSLESCDFNGWGVNDWQHEEDAEHTQLTGVRLVDGPDKDQGRVEIQYKGTWGTICDDEWDYVDAQIVCKMMGKAFSTALPVSRARYGPGKGTILMDNVRCVGDETSLESCDFNGWGVNDCQHEEDAGVICQDKQLTGIRLVDGPDKDQGRVEIQYNGTWGTICDDEWDYVDAQIVCKMMGKAFSVAVPVFHLRYGDGKGPILMDNVRCVGDETSLESCDFNGWGVNNCDHSDDVGVICQDSKYISFLI</sequence>
<proteinExistence type="predicted"/>
<name>A0AA88YMF1_PINIB</name>
<dbReference type="PROSITE" id="PS00420">
    <property type="entry name" value="SRCR_1"/>
    <property type="match status" value="3"/>
</dbReference>
<gene>
    <name evidence="5" type="ORF">FSP39_022810</name>
</gene>
<keyword evidence="6" id="KW-1185">Reference proteome</keyword>
<accession>A0AA88YMF1</accession>
<dbReference type="PRINTS" id="PR00258">
    <property type="entry name" value="SPERACTRCPTR"/>
</dbReference>
<protein>
    <recommendedName>
        <fullName evidence="4">SRCR domain-containing protein</fullName>
    </recommendedName>
</protein>
<dbReference type="PANTHER" id="PTHR48071">
    <property type="entry name" value="SRCR DOMAIN-CONTAINING PROTEIN"/>
    <property type="match status" value="1"/>
</dbReference>
<organism evidence="5 6">
    <name type="scientific">Pinctada imbricata</name>
    <name type="common">Atlantic pearl-oyster</name>
    <name type="synonym">Pinctada martensii</name>
    <dbReference type="NCBI Taxonomy" id="66713"/>
    <lineage>
        <taxon>Eukaryota</taxon>
        <taxon>Metazoa</taxon>
        <taxon>Spiralia</taxon>
        <taxon>Lophotrochozoa</taxon>
        <taxon>Mollusca</taxon>
        <taxon>Bivalvia</taxon>
        <taxon>Autobranchia</taxon>
        <taxon>Pteriomorphia</taxon>
        <taxon>Pterioida</taxon>
        <taxon>Pterioidea</taxon>
        <taxon>Pteriidae</taxon>
        <taxon>Pinctada</taxon>
    </lineage>
</organism>
<comment type="caution">
    <text evidence="3">Lacks conserved residue(s) required for the propagation of feature annotation.</text>
</comment>
<feature type="domain" description="SRCR" evidence="4">
    <location>
        <begin position="213"/>
        <end position="314"/>
    </location>
</feature>
<dbReference type="GO" id="GO:0016020">
    <property type="term" value="C:membrane"/>
    <property type="evidence" value="ECO:0007669"/>
    <property type="project" value="InterPro"/>
</dbReference>
<feature type="disulfide bond" evidence="3">
    <location>
        <begin position="175"/>
        <end position="185"/>
    </location>
</feature>
<evidence type="ECO:0000256" key="2">
    <source>
        <dbReference type="ARBA" id="ARBA00023157"/>
    </source>
</evidence>
<dbReference type="PANTHER" id="PTHR48071:SF18">
    <property type="entry name" value="DELETED IN MALIGNANT BRAIN TUMORS 1 PROTEIN-RELATED"/>
    <property type="match status" value="1"/>
</dbReference>
<dbReference type="FunFam" id="3.10.250.10:FF:000001">
    <property type="entry name" value="Lysyl oxidase 4 isoform X1"/>
    <property type="match status" value="3"/>
</dbReference>
<evidence type="ECO:0000313" key="5">
    <source>
        <dbReference type="EMBL" id="KAK3107816.1"/>
    </source>
</evidence>
<reference evidence="5" key="1">
    <citation type="submission" date="2019-08" db="EMBL/GenBank/DDBJ databases">
        <title>The improved chromosome-level genome for the pearl oyster Pinctada fucata martensii using PacBio sequencing and Hi-C.</title>
        <authorList>
            <person name="Zheng Z."/>
        </authorList>
    </citation>
    <scope>NUCLEOTIDE SEQUENCE</scope>
    <source>
        <strain evidence="5">ZZ-2019</strain>
        <tissue evidence="5">Adductor muscle</tissue>
    </source>
</reference>
<evidence type="ECO:0000259" key="4">
    <source>
        <dbReference type="PROSITE" id="PS50287"/>
    </source>
</evidence>
<feature type="disulfide bond" evidence="3">
    <location>
        <begin position="283"/>
        <end position="293"/>
    </location>
</feature>
<dbReference type="PROSITE" id="PS50287">
    <property type="entry name" value="SRCR_2"/>
    <property type="match status" value="3"/>
</dbReference>
<keyword evidence="2 3" id="KW-1015">Disulfide bond</keyword>
<dbReference type="SMART" id="SM00202">
    <property type="entry name" value="SR"/>
    <property type="match status" value="3"/>
</dbReference>
<keyword evidence="1" id="KW-0732">Signal</keyword>
<evidence type="ECO:0000256" key="1">
    <source>
        <dbReference type="ARBA" id="ARBA00022729"/>
    </source>
</evidence>
<dbReference type="AlphaFoldDB" id="A0AA88YMF1"/>
<dbReference type="InterPro" id="IPR001190">
    <property type="entry name" value="SRCR"/>
</dbReference>
<dbReference type="Pfam" id="PF00530">
    <property type="entry name" value="SRCR"/>
    <property type="match status" value="3"/>
</dbReference>
<evidence type="ECO:0000256" key="3">
    <source>
        <dbReference type="PROSITE-ProRule" id="PRU00196"/>
    </source>
</evidence>
<dbReference type="EMBL" id="VSWD01000002">
    <property type="protein sequence ID" value="KAK3107816.1"/>
    <property type="molecule type" value="Genomic_DNA"/>
</dbReference>
<dbReference type="SUPFAM" id="SSF56487">
    <property type="entry name" value="SRCR-like"/>
    <property type="match status" value="3"/>
</dbReference>
<dbReference type="InterPro" id="IPR036772">
    <property type="entry name" value="SRCR-like_dom_sf"/>
</dbReference>
<feature type="disulfide bond" evidence="3">
    <location>
        <begin position="71"/>
        <end position="81"/>
    </location>
</feature>
<comment type="caution">
    <text evidence="5">The sequence shown here is derived from an EMBL/GenBank/DDBJ whole genome shotgun (WGS) entry which is preliminary data.</text>
</comment>
<feature type="non-terminal residue" evidence="5">
    <location>
        <position position="1"/>
    </location>
</feature>